<feature type="compositionally biased region" description="Polar residues" evidence="1">
    <location>
        <begin position="1"/>
        <end position="15"/>
    </location>
</feature>
<evidence type="ECO:0000313" key="2">
    <source>
        <dbReference type="EMBL" id="KAF1992131.1"/>
    </source>
</evidence>
<dbReference type="AlphaFoldDB" id="A0A6G1HFX0"/>
<accession>A0A6G1HFX0</accession>
<reference evidence="2" key="1">
    <citation type="journal article" date="2020" name="Stud. Mycol.">
        <title>101 Dothideomycetes genomes: a test case for predicting lifestyles and emergence of pathogens.</title>
        <authorList>
            <person name="Haridas S."/>
            <person name="Albert R."/>
            <person name="Binder M."/>
            <person name="Bloem J."/>
            <person name="Labutti K."/>
            <person name="Salamov A."/>
            <person name="Andreopoulos B."/>
            <person name="Baker S."/>
            <person name="Barry K."/>
            <person name="Bills G."/>
            <person name="Bluhm B."/>
            <person name="Cannon C."/>
            <person name="Castanera R."/>
            <person name="Culley D."/>
            <person name="Daum C."/>
            <person name="Ezra D."/>
            <person name="Gonzalez J."/>
            <person name="Henrissat B."/>
            <person name="Kuo A."/>
            <person name="Liang C."/>
            <person name="Lipzen A."/>
            <person name="Lutzoni F."/>
            <person name="Magnuson J."/>
            <person name="Mondo S."/>
            <person name="Nolan M."/>
            <person name="Ohm R."/>
            <person name="Pangilinan J."/>
            <person name="Park H.-J."/>
            <person name="Ramirez L."/>
            <person name="Alfaro M."/>
            <person name="Sun H."/>
            <person name="Tritt A."/>
            <person name="Yoshinaga Y."/>
            <person name="Zwiers L.-H."/>
            <person name="Turgeon B."/>
            <person name="Goodwin S."/>
            <person name="Spatafora J."/>
            <person name="Crous P."/>
            <person name="Grigoriev I."/>
        </authorList>
    </citation>
    <scope>NUCLEOTIDE SEQUENCE</scope>
    <source>
        <strain evidence="2">CBS 113979</strain>
    </source>
</reference>
<sequence length="83" mass="9068">MCRGSTQDNTNTNTNKPPPPPPPPPPQARNPHPVSVRLVRPSNLQLETNRTPLTALSDVSRFSITHNPRALSPSLTPKPFGTR</sequence>
<proteinExistence type="predicted"/>
<evidence type="ECO:0000313" key="3">
    <source>
        <dbReference type="Proteomes" id="UP000800041"/>
    </source>
</evidence>
<dbReference type="Proteomes" id="UP000800041">
    <property type="component" value="Unassembled WGS sequence"/>
</dbReference>
<feature type="region of interest" description="Disordered" evidence="1">
    <location>
        <begin position="1"/>
        <end position="34"/>
    </location>
</feature>
<feature type="compositionally biased region" description="Pro residues" evidence="1">
    <location>
        <begin position="16"/>
        <end position="28"/>
    </location>
</feature>
<gene>
    <name evidence="2" type="ORF">K402DRAFT_388705</name>
</gene>
<evidence type="ECO:0000256" key="1">
    <source>
        <dbReference type="SAM" id="MobiDB-lite"/>
    </source>
</evidence>
<name>A0A6G1HFX0_9PEZI</name>
<protein>
    <submittedName>
        <fullName evidence="2">Uncharacterized protein</fullName>
    </submittedName>
</protein>
<dbReference type="EMBL" id="ML977138">
    <property type="protein sequence ID" value="KAF1992131.1"/>
    <property type="molecule type" value="Genomic_DNA"/>
</dbReference>
<organism evidence="2 3">
    <name type="scientific">Aulographum hederae CBS 113979</name>
    <dbReference type="NCBI Taxonomy" id="1176131"/>
    <lineage>
        <taxon>Eukaryota</taxon>
        <taxon>Fungi</taxon>
        <taxon>Dikarya</taxon>
        <taxon>Ascomycota</taxon>
        <taxon>Pezizomycotina</taxon>
        <taxon>Dothideomycetes</taxon>
        <taxon>Pleosporomycetidae</taxon>
        <taxon>Aulographales</taxon>
        <taxon>Aulographaceae</taxon>
    </lineage>
</organism>
<keyword evidence="3" id="KW-1185">Reference proteome</keyword>